<evidence type="ECO:0000313" key="4">
    <source>
        <dbReference type="EMBL" id="GAA2173884.1"/>
    </source>
</evidence>
<evidence type="ECO:0000256" key="2">
    <source>
        <dbReference type="RuleBase" id="RU362080"/>
    </source>
</evidence>
<dbReference type="Gene3D" id="1.10.1220.170">
    <property type="match status" value="1"/>
</dbReference>
<proteinExistence type="inferred from homology"/>
<sequence length="92" mass="10409">MRTVPLSEAKDKLSSLVDEADRTHEIIHITRHGRPSAVLMSADDLESLQETIFWLSQPRIREDLEQAKRDIAEGNTVSGDELRREFGLPPGE</sequence>
<organism evidence="4 5">
    <name type="scientific">Arthrobacter parietis</name>
    <dbReference type="NCBI Taxonomy" id="271434"/>
    <lineage>
        <taxon>Bacteria</taxon>
        <taxon>Bacillati</taxon>
        <taxon>Actinomycetota</taxon>
        <taxon>Actinomycetes</taxon>
        <taxon>Micrococcales</taxon>
        <taxon>Micrococcaceae</taxon>
        <taxon>Arthrobacter</taxon>
    </lineage>
</organism>
<comment type="caution">
    <text evidence="4">The sequence shown here is derived from an EMBL/GenBank/DDBJ whole genome shotgun (WGS) entry which is preliminary data.</text>
</comment>
<comment type="similarity">
    <text evidence="1 2">Belongs to the phD/YefM antitoxin family.</text>
</comment>
<reference evidence="4 5" key="1">
    <citation type="journal article" date="2019" name="Int. J. Syst. Evol. Microbiol.">
        <title>The Global Catalogue of Microorganisms (GCM) 10K type strain sequencing project: providing services to taxonomists for standard genome sequencing and annotation.</title>
        <authorList>
            <consortium name="The Broad Institute Genomics Platform"/>
            <consortium name="The Broad Institute Genome Sequencing Center for Infectious Disease"/>
            <person name="Wu L."/>
            <person name="Ma J."/>
        </authorList>
    </citation>
    <scope>NUCLEOTIDE SEQUENCE [LARGE SCALE GENOMIC DNA]</scope>
    <source>
        <strain evidence="4 5">JCM 14917</strain>
    </source>
</reference>
<evidence type="ECO:0000256" key="3">
    <source>
        <dbReference type="SAM" id="MobiDB-lite"/>
    </source>
</evidence>
<dbReference type="Pfam" id="PF02604">
    <property type="entry name" value="PhdYeFM_antitox"/>
    <property type="match status" value="1"/>
</dbReference>
<dbReference type="Gene3D" id="3.40.1620.10">
    <property type="entry name" value="YefM-like domain"/>
    <property type="match status" value="1"/>
</dbReference>
<feature type="region of interest" description="Disordered" evidence="3">
    <location>
        <begin position="73"/>
        <end position="92"/>
    </location>
</feature>
<comment type="function">
    <text evidence="2">Antitoxin component of a type II toxin-antitoxin (TA) system.</text>
</comment>
<dbReference type="Proteomes" id="UP001500974">
    <property type="component" value="Unassembled WGS sequence"/>
</dbReference>
<gene>
    <name evidence="4" type="ORF">GCM10009784_09950</name>
</gene>
<dbReference type="InterPro" id="IPR036165">
    <property type="entry name" value="YefM-like_sf"/>
</dbReference>
<dbReference type="PANTHER" id="PTHR33713">
    <property type="entry name" value="ANTITOXIN YAFN-RELATED"/>
    <property type="match status" value="1"/>
</dbReference>
<dbReference type="InterPro" id="IPR006442">
    <property type="entry name" value="Antitoxin_Phd/YefM"/>
</dbReference>
<dbReference type="PANTHER" id="PTHR33713:SF10">
    <property type="entry name" value="ANTITOXIN YAFN"/>
    <property type="match status" value="1"/>
</dbReference>
<evidence type="ECO:0000313" key="5">
    <source>
        <dbReference type="Proteomes" id="UP001500974"/>
    </source>
</evidence>
<accession>A0ABN3ARI4</accession>
<dbReference type="EMBL" id="BAAAON010000001">
    <property type="protein sequence ID" value="GAA2173884.1"/>
    <property type="molecule type" value="Genomic_DNA"/>
</dbReference>
<dbReference type="RefSeq" id="WP_346027701.1">
    <property type="nucleotide sequence ID" value="NZ_BAAAON010000001.1"/>
</dbReference>
<keyword evidence="5" id="KW-1185">Reference proteome</keyword>
<name>A0ABN3ARI4_9MICC</name>
<evidence type="ECO:0000256" key="1">
    <source>
        <dbReference type="ARBA" id="ARBA00009981"/>
    </source>
</evidence>
<dbReference type="SUPFAM" id="SSF143120">
    <property type="entry name" value="YefM-like"/>
    <property type="match status" value="1"/>
</dbReference>
<protein>
    <recommendedName>
        <fullName evidence="2">Antitoxin</fullName>
    </recommendedName>
</protein>
<dbReference type="InterPro" id="IPR051405">
    <property type="entry name" value="phD/YefM_antitoxin"/>
</dbReference>
<dbReference type="NCBIfam" id="TIGR01552">
    <property type="entry name" value="phd_fam"/>
    <property type="match status" value="1"/>
</dbReference>